<evidence type="ECO:0008006" key="3">
    <source>
        <dbReference type="Google" id="ProtNLM"/>
    </source>
</evidence>
<dbReference type="RefSeq" id="WP_149108796.1">
    <property type="nucleotide sequence ID" value="NZ_CP042425.1"/>
</dbReference>
<dbReference type="CDD" id="cd05403">
    <property type="entry name" value="NT_KNTase_like"/>
    <property type="match status" value="1"/>
</dbReference>
<name>A0A5C1A7P1_9BACT</name>
<evidence type="ECO:0000313" key="2">
    <source>
        <dbReference type="Proteomes" id="UP000324974"/>
    </source>
</evidence>
<sequence length="105" mass="11428">MDSTNLFNVASGLLAKNPPPMAVEAWGFGGYAENPDSASDVDILLIFRDGALHKREEIWEHCAALKVTFESLTGKELDISRLTAKEAADTGFIAITNAIHIWSHS</sequence>
<dbReference type="EMBL" id="CP042425">
    <property type="protein sequence ID" value="QEL13862.1"/>
    <property type="molecule type" value="Genomic_DNA"/>
</dbReference>
<dbReference type="InterPro" id="IPR043519">
    <property type="entry name" value="NT_sf"/>
</dbReference>
<reference evidence="2" key="1">
    <citation type="submission" date="2019-08" db="EMBL/GenBank/DDBJ databases">
        <title>Limnoglobus roseus gen. nov., sp. nov., a novel freshwater planctomycete with a giant genome from the family Gemmataceae.</title>
        <authorList>
            <person name="Kulichevskaya I.S."/>
            <person name="Naumoff D.G."/>
            <person name="Miroshnikov K."/>
            <person name="Ivanova A."/>
            <person name="Philippov D.A."/>
            <person name="Hakobyan A."/>
            <person name="Rijpstra I.C."/>
            <person name="Sinninghe Damste J.S."/>
            <person name="Liesack W."/>
            <person name="Dedysh S.N."/>
        </authorList>
    </citation>
    <scope>NUCLEOTIDE SEQUENCE [LARGE SCALE GENOMIC DNA]</scope>
    <source>
        <strain evidence="2">PX52</strain>
    </source>
</reference>
<dbReference type="Proteomes" id="UP000324974">
    <property type="component" value="Chromosome"/>
</dbReference>
<organism evidence="1 2">
    <name type="scientific">Limnoglobus roseus</name>
    <dbReference type="NCBI Taxonomy" id="2598579"/>
    <lineage>
        <taxon>Bacteria</taxon>
        <taxon>Pseudomonadati</taxon>
        <taxon>Planctomycetota</taxon>
        <taxon>Planctomycetia</taxon>
        <taxon>Gemmatales</taxon>
        <taxon>Gemmataceae</taxon>
        <taxon>Limnoglobus</taxon>
    </lineage>
</organism>
<gene>
    <name evidence="1" type="ORF">PX52LOC_00720</name>
</gene>
<accession>A0A5C1A7P1</accession>
<protein>
    <recommendedName>
        <fullName evidence="3">Nucleotidyltransferase domain-containing protein</fullName>
    </recommendedName>
</protein>
<dbReference type="KEGG" id="lrs:PX52LOC_00720"/>
<dbReference type="AlphaFoldDB" id="A0A5C1A7P1"/>
<keyword evidence="2" id="KW-1185">Reference proteome</keyword>
<evidence type="ECO:0000313" key="1">
    <source>
        <dbReference type="EMBL" id="QEL13862.1"/>
    </source>
</evidence>
<dbReference type="SUPFAM" id="SSF81301">
    <property type="entry name" value="Nucleotidyltransferase"/>
    <property type="match status" value="1"/>
</dbReference>
<proteinExistence type="predicted"/>